<reference evidence="1 2" key="1">
    <citation type="submission" date="2020-12" db="EMBL/GenBank/DDBJ databases">
        <title>Bacterial novel species Adhaeribacter sp. BT258 isolated from soil.</title>
        <authorList>
            <person name="Jung H.-Y."/>
        </authorList>
    </citation>
    <scope>NUCLEOTIDE SEQUENCE [LARGE SCALE GENOMIC DNA]</scope>
    <source>
        <strain evidence="1 2">BT258</strain>
    </source>
</reference>
<evidence type="ECO:0000313" key="2">
    <source>
        <dbReference type="Proteomes" id="UP000644147"/>
    </source>
</evidence>
<protein>
    <recommendedName>
        <fullName evidence="3">WD40-like Beta Propeller Repeat</fullName>
    </recommendedName>
</protein>
<dbReference type="Gene3D" id="2.40.160.50">
    <property type="entry name" value="membrane protein fhac: a member of the omp85/tpsb transporter family"/>
    <property type="match status" value="1"/>
</dbReference>
<dbReference type="SUPFAM" id="SSF82171">
    <property type="entry name" value="DPP6 N-terminal domain-like"/>
    <property type="match status" value="1"/>
</dbReference>
<evidence type="ECO:0008006" key="3">
    <source>
        <dbReference type="Google" id="ProtNLM"/>
    </source>
</evidence>
<gene>
    <name evidence="1" type="ORF">I5M27_00055</name>
</gene>
<dbReference type="Proteomes" id="UP000644147">
    <property type="component" value="Unassembled WGS sequence"/>
</dbReference>
<sequence>MGSQTAQAQVAEEEFGRNRIQYKEFNWQYYSTPNFEVYFYAGGKEQALRVAEYSEKELKRITNLIGYYPYSKITLLIYNSVSDLRQSNIGLNDDRYQTGTDALFLKNKIEIPFEESQVNFKKNITYRLSQQLLNDMMYGGSLKEVLQSSYLLKLPEWFISGVSAYLAEGWSVEMDGYMRDMIERTGGKRPETIFLRDQKMAGQSVWNYIAERYGYTSIQNILNLTRITRDIEIGISSSLNVPYKKFIRDWNTHYLQINTLPDAGLTALTADDQVNGTNWRGRKFSQVTFSPDGSQLAYVQNDGGRYKVVVRNMATGKQKTVRRGGYKTPDQKVNYNLPLVAWRTKNQLSVVEEKKGRLVLAGLNLAGGKPAVTNLSQFSAVNSLRYSDDGKLLVMSAVKNGYSDLFLFRNMRQPEQITNDVFDDRQPVFMKGSNTIAFASNRWLDSLGPVTGSFDKTVDNFDIFLYFPDKNTYRFRQITSTISNETFPVAVENGFLYLSEESGIRSVHRYDFAAGLQGRISGFLQNIEAYDYNQNTGNLAFTATSRARQNVYLAKNFAGNGIESDFKTVRQETLEARSRQPIIRETVKKIVPQPDTTSAKPKNNGTINIKDYQFDTQTQAKAPVEAPKAVIRTTQPQPEALQITGPYKYDLRFGIDNLVSSIYQDNLMGFGLVGQVNMSDLMEDHRIRGGVFAVTDLRTSNFYAEYQNLRKRYDYKLSYRKQTIFTQVGSNFYRYSRHEVKPTVSYPLTHSLSVRGIPQFVSTRRTTVTDVAARDSVIDFGGMSAELVFDNSIITGVNMFEGTRMKIGITGLKGLNNSAENFNKFYADLRHYQKVHKQIIFANRVSFGAFFGKAEKQFLLGGMDNWLFAPGDPLRDSFAGIPSAPDVFFLQFATPMRGFRFNERQGPKYLLYNAELRVPIVQYLFRSPVYSGFFNNLQLTTFFDAGTAYAGSNPFNRNNSFNTQIKGGNGNPFEATVINFRNPFLIGYGFGARTTLLGVYGKLDVAWSQEDGQEHGPRFHFTMGYDF</sequence>
<name>A0ABS1BWE6_9BACT</name>
<accession>A0ABS1BWE6</accession>
<comment type="caution">
    <text evidence="1">The sequence shown here is derived from an EMBL/GenBank/DDBJ whole genome shotgun (WGS) entry which is preliminary data.</text>
</comment>
<keyword evidence="2" id="KW-1185">Reference proteome</keyword>
<dbReference type="EMBL" id="JAEHFX010000001">
    <property type="protein sequence ID" value="MBK0401355.1"/>
    <property type="molecule type" value="Genomic_DNA"/>
</dbReference>
<dbReference type="InterPro" id="IPR011042">
    <property type="entry name" value="6-blade_b-propeller_TolB-like"/>
</dbReference>
<dbReference type="Gene3D" id="2.120.10.30">
    <property type="entry name" value="TolB, C-terminal domain"/>
    <property type="match status" value="2"/>
</dbReference>
<evidence type="ECO:0000313" key="1">
    <source>
        <dbReference type="EMBL" id="MBK0401355.1"/>
    </source>
</evidence>
<organism evidence="1 2">
    <name type="scientific">Adhaeribacter terrigena</name>
    <dbReference type="NCBI Taxonomy" id="2793070"/>
    <lineage>
        <taxon>Bacteria</taxon>
        <taxon>Pseudomonadati</taxon>
        <taxon>Bacteroidota</taxon>
        <taxon>Cytophagia</taxon>
        <taxon>Cytophagales</taxon>
        <taxon>Hymenobacteraceae</taxon>
        <taxon>Adhaeribacter</taxon>
    </lineage>
</organism>
<proteinExistence type="predicted"/>